<dbReference type="SUPFAM" id="SSF56784">
    <property type="entry name" value="HAD-like"/>
    <property type="match status" value="1"/>
</dbReference>
<organism evidence="1">
    <name type="scientific">Palpitomonas bilix</name>
    <dbReference type="NCBI Taxonomy" id="652834"/>
    <lineage>
        <taxon>Eukaryota</taxon>
        <taxon>Eukaryota incertae sedis</taxon>
    </lineage>
</organism>
<dbReference type="InterPro" id="IPR050324">
    <property type="entry name" value="CDP-alcohol_PTase-I"/>
</dbReference>
<dbReference type="Gene3D" id="3.40.50.1000">
    <property type="entry name" value="HAD superfamily/HAD-like"/>
    <property type="match status" value="2"/>
</dbReference>
<evidence type="ECO:0000313" key="1">
    <source>
        <dbReference type="EMBL" id="CAE0256164.1"/>
    </source>
</evidence>
<sequence>MEVGYRKMQRQSSCPNCSIMMFGRKMSFFLTPPCGISAKKHENDLVLVAGHRNEAEVAEAYGFKNFKLMEDYSRENPFLWFVDTKKHLAALNREGAHPSDFHPEPVKAIVVFTDPDSWGRDLQIMTDVLRSTGVPGEESSEQVVPIYCSNPDFVWMSEFSVPRFAQGAFTQCLRMLYRQATGRELEVTQYGKPMPGTYHYAESLLEKMMENVDGKGVPDAIYAIGDNPAADVRGANNAGSRWKSVLVRTGCFMEGENDPVDPADIVLYDFPAAVDLIIKAKKE</sequence>
<name>A0A7S3DFT0_9EUKA</name>
<dbReference type="NCBIfam" id="TIGR01456">
    <property type="entry name" value="CECR5"/>
    <property type="match status" value="1"/>
</dbReference>
<dbReference type="AlphaFoldDB" id="A0A7S3DFT0"/>
<dbReference type="InterPro" id="IPR036412">
    <property type="entry name" value="HAD-like_sf"/>
</dbReference>
<dbReference type="Pfam" id="PF13242">
    <property type="entry name" value="Hydrolase_like"/>
    <property type="match status" value="1"/>
</dbReference>
<dbReference type="EMBL" id="HBIB01028284">
    <property type="protein sequence ID" value="CAE0256164.1"/>
    <property type="molecule type" value="Transcribed_RNA"/>
</dbReference>
<dbReference type="NCBIfam" id="TIGR01460">
    <property type="entry name" value="HAD-SF-IIA"/>
    <property type="match status" value="1"/>
</dbReference>
<dbReference type="InterPro" id="IPR006357">
    <property type="entry name" value="HAD-SF_hydro_IIA"/>
</dbReference>
<dbReference type="GO" id="GO:0005739">
    <property type="term" value="C:mitochondrion"/>
    <property type="evidence" value="ECO:0007669"/>
    <property type="project" value="TreeGrafter"/>
</dbReference>
<dbReference type="GO" id="GO:0046474">
    <property type="term" value="P:glycerophospholipid biosynthetic process"/>
    <property type="evidence" value="ECO:0007669"/>
    <property type="project" value="TreeGrafter"/>
</dbReference>
<dbReference type="InterPro" id="IPR023214">
    <property type="entry name" value="HAD_sf"/>
</dbReference>
<dbReference type="PANTHER" id="PTHR14269">
    <property type="entry name" value="CDP-DIACYLGLYCEROL--GLYCEROL-3-PHOSPHATE 3-PHOSPHATIDYLTRANSFERASE-RELATED"/>
    <property type="match status" value="1"/>
</dbReference>
<proteinExistence type="predicted"/>
<accession>A0A7S3DFT0</accession>
<dbReference type="InterPro" id="IPR006353">
    <property type="entry name" value="HAD-SF_hydro_IIA_CECR5"/>
</dbReference>
<gene>
    <name evidence="1" type="ORF">PBIL07802_LOCUS18419</name>
</gene>
<reference evidence="1" key="1">
    <citation type="submission" date="2021-01" db="EMBL/GenBank/DDBJ databases">
        <authorList>
            <person name="Corre E."/>
            <person name="Pelletier E."/>
            <person name="Niang G."/>
            <person name="Scheremetjew M."/>
            <person name="Finn R."/>
            <person name="Kale V."/>
            <person name="Holt S."/>
            <person name="Cochrane G."/>
            <person name="Meng A."/>
            <person name="Brown T."/>
            <person name="Cohen L."/>
        </authorList>
    </citation>
    <scope>NUCLEOTIDE SEQUENCE</scope>
    <source>
        <strain evidence="1">NIES-2562</strain>
    </source>
</reference>
<dbReference type="PANTHER" id="PTHR14269:SF4">
    <property type="entry name" value="CAT EYE SYNDROME CRITICAL REGION PROTEIN 5"/>
    <property type="match status" value="1"/>
</dbReference>
<protein>
    <submittedName>
        <fullName evidence="1">Uncharacterized protein</fullName>
    </submittedName>
</protein>